<proteinExistence type="predicted"/>
<dbReference type="Proteomes" id="UP000215559">
    <property type="component" value="Unassembled WGS sequence"/>
</dbReference>
<evidence type="ECO:0000256" key="1">
    <source>
        <dbReference type="ARBA" id="ARBA00004651"/>
    </source>
</evidence>
<comment type="caution">
    <text evidence="7">The sequence shown here is derived from an EMBL/GenBank/DDBJ whole genome shotgun (WGS) entry which is preliminary data.</text>
</comment>
<dbReference type="AlphaFoldDB" id="A0A235BRK2"/>
<dbReference type="GO" id="GO:0043190">
    <property type="term" value="C:ATP-binding cassette (ABC) transporter complex"/>
    <property type="evidence" value="ECO:0007669"/>
    <property type="project" value="TreeGrafter"/>
</dbReference>
<name>A0A235BRK2_UNCW3</name>
<evidence type="ECO:0000313" key="8">
    <source>
        <dbReference type="Proteomes" id="UP000215559"/>
    </source>
</evidence>
<dbReference type="Pfam" id="PF03739">
    <property type="entry name" value="LptF_LptG"/>
    <property type="match status" value="1"/>
</dbReference>
<organism evidence="7 8">
    <name type="scientific">candidate division WOR-3 bacterium JGI_Cruoil_03_51_56</name>
    <dbReference type="NCBI Taxonomy" id="1973747"/>
    <lineage>
        <taxon>Bacteria</taxon>
        <taxon>Bacteria division WOR-3</taxon>
    </lineage>
</organism>
<comment type="subcellular location">
    <subcellularLocation>
        <location evidence="1">Cell membrane</location>
        <topology evidence="1">Multi-pass membrane protein</topology>
    </subcellularLocation>
</comment>
<evidence type="ECO:0000256" key="5">
    <source>
        <dbReference type="ARBA" id="ARBA00023136"/>
    </source>
</evidence>
<dbReference type="PANTHER" id="PTHR33529:SF6">
    <property type="entry name" value="YJGP_YJGQ FAMILY PERMEASE"/>
    <property type="match status" value="1"/>
</dbReference>
<feature type="transmembrane region" description="Helical" evidence="6">
    <location>
        <begin position="303"/>
        <end position="321"/>
    </location>
</feature>
<dbReference type="PANTHER" id="PTHR33529">
    <property type="entry name" value="SLR0882 PROTEIN-RELATED"/>
    <property type="match status" value="1"/>
</dbReference>
<reference evidence="7 8" key="1">
    <citation type="submission" date="2017-07" db="EMBL/GenBank/DDBJ databases">
        <title>Recovery of genomes from metagenomes via a dereplication, aggregation, and scoring strategy.</title>
        <authorList>
            <person name="Sieber C.M."/>
            <person name="Probst A.J."/>
            <person name="Sharrar A."/>
            <person name="Thomas B.C."/>
            <person name="Hess M."/>
            <person name="Tringe S.G."/>
            <person name="Banfield J.F."/>
        </authorList>
    </citation>
    <scope>NUCLEOTIDE SEQUENCE [LARGE SCALE GENOMIC DNA]</scope>
    <source>
        <strain evidence="7">JGI_Cruoil_03_51_56</strain>
    </source>
</reference>
<evidence type="ECO:0000256" key="2">
    <source>
        <dbReference type="ARBA" id="ARBA00022475"/>
    </source>
</evidence>
<keyword evidence="2" id="KW-1003">Cell membrane</keyword>
<evidence type="ECO:0000313" key="7">
    <source>
        <dbReference type="EMBL" id="OYD14854.1"/>
    </source>
</evidence>
<evidence type="ECO:0000256" key="3">
    <source>
        <dbReference type="ARBA" id="ARBA00022692"/>
    </source>
</evidence>
<gene>
    <name evidence="7" type="ORF">CH330_07365</name>
</gene>
<protein>
    <recommendedName>
        <fullName evidence="9">YjgP/YjgQ family permease</fullName>
    </recommendedName>
</protein>
<dbReference type="InterPro" id="IPR005495">
    <property type="entry name" value="LptG/LptF_permease"/>
</dbReference>
<keyword evidence="5 6" id="KW-0472">Membrane</keyword>
<evidence type="ECO:0000256" key="6">
    <source>
        <dbReference type="SAM" id="Phobius"/>
    </source>
</evidence>
<evidence type="ECO:0000256" key="4">
    <source>
        <dbReference type="ARBA" id="ARBA00022989"/>
    </source>
</evidence>
<dbReference type="GO" id="GO:0015920">
    <property type="term" value="P:lipopolysaccharide transport"/>
    <property type="evidence" value="ECO:0007669"/>
    <property type="project" value="TreeGrafter"/>
</dbReference>
<sequence>MKIVDRHILKEMVKFAFLALLSVVVIYLLIDLFEELNYFTTRKVSFFNILLYYVYSLPSAVVLLYPVSLLLAVFLVYGQLTRYLELHALESAGISAVRLFVPAIALGLVTVFVYLVGNEFVAIPCNARLSDLRKYTIEKRAVPEAQKRGDVHFVGEGGRVFFIKEFKSSGVMHNFSVEELGPNRKLRRRIDGREAFYQDSSWVGHDVTVRVFGIDGIEKLVRYDTLVMKDITETPTDFVQSPRPVCETSTLALRQSIERMRRAGKDVAKEEVEYHYRFSYSLVGFLVVLLGLPLSIQLRRGGVMFGLGLGLLVSFLYWGAIQTSRAYGTSHMISPALAAWLPDIVFGAVAVILIFNVRQ</sequence>
<keyword evidence="4 6" id="KW-1133">Transmembrane helix</keyword>
<dbReference type="EMBL" id="NOZP01000134">
    <property type="protein sequence ID" value="OYD14854.1"/>
    <property type="molecule type" value="Genomic_DNA"/>
</dbReference>
<feature type="transmembrane region" description="Helical" evidence="6">
    <location>
        <begin position="333"/>
        <end position="355"/>
    </location>
</feature>
<accession>A0A235BRK2</accession>
<keyword evidence="3 6" id="KW-0812">Transmembrane</keyword>
<feature type="transmembrane region" description="Helical" evidence="6">
    <location>
        <begin position="99"/>
        <end position="117"/>
    </location>
</feature>
<evidence type="ECO:0008006" key="9">
    <source>
        <dbReference type="Google" id="ProtNLM"/>
    </source>
</evidence>
<feature type="transmembrane region" description="Helical" evidence="6">
    <location>
        <begin position="278"/>
        <end position="296"/>
    </location>
</feature>
<feature type="transmembrane region" description="Helical" evidence="6">
    <location>
        <begin position="12"/>
        <end position="30"/>
    </location>
</feature>
<feature type="transmembrane region" description="Helical" evidence="6">
    <location>
        <begin position="50"/>
        <end position="78"/>
    </location>
</feature>